<reference evidence="1 2" key="1">
    <citation type="journal article" date="2012" name="BMC Genomics">
        <title>Comparative genomic analysis and phylogenetic position of Theileria equi.</title>
        <authorList>
            <person name="Kappmeyer L.S."/>
            <person name="Thiagarajan M."/>
            <person name="Herndon D.R."/>
            <person name="Ramsay J.D."/>
            <person name="Caler E."/>
            <person name="Djikeng A."/>
            <person name="Gillespie J.J."/>
            <person name="Lau A.O."/>
            <person name="Roalson E.H."/>
            <person name="Silva J.C."/>
            <person name="Silva M.G."/>
            <person name="Suarez C.E."/>
            <person name="Ueti M.W."/>
            <person name="Nene V.M."/>
            <person name="Mealey R.H."/>
            <person name="Knowles D.P."/>
            <person name="Brayton K.A."/>
        </authorList>
    </citation>
    <scope>NUCLEOTIDE SEQUENCE [LARGE SCALE GENOMIC DNA]</scope>
    <source>
        <strain evidence="1 2">WA</strain>
    </source>
</reference>
<dbReference type="SUPFAM" id="SSF53474">
    <property type="entry name" value="alpha/beta-Hydrolases"/>
    <property type="match status" value="1"/>
</dbReference>
<evidence type="ECO:0000313" key="2">
    <source>
        <dbReference type="Proteomes" id="UP000031512"/>
    </source>
</evidence>
<dbReference type="PANTHER" id="PTHR12277">
    <property type="entry name" value="ALPHA/BETA HYDROLASE DOMAIN-CONTAINING PROTEIN"/>
    <property type="match status" value="1"/>
</dbReference>
<dbReference type="Proteomes" id="UP000031512">
    <property type="component" value="Chromosome 1"/>
</dbReference>
<evidence type="ECO:0000313" key="1">
    <source>
        <dbReference type="EMBL" id="AFZ79233.1"/>
    </source>
</evidence>
<dbReference type="STRING" id="1537102.L0AVG0"/>
<organism evidence="1 2">
    <name type="scientific">Theileria equi strain WA</name>
    <dbReference type="NCBI Taxonomy" id="1537102"/>
    <lineage>
        <taxon>Eukaryota</taxon>
        <taxon>Sar</taxon>
        <taxon>Alveolata</taxon>
        <taxon>Apicomplexa</taxon>
        <taxon>Aconoidasida</taxon>
        <taxon>Piroplasmida</taxon>
        <taxon>Theileriidae</taxon>
        <taxon>Theileria</taxon>
    </lineage>
</organism>
<gene>
    <name evidence="1" type="ORF">BEWA_020800</name>
</gene>
<protein>
    <submittedName>
        <fullName evidence="1">Uncharacterized protein</fullName>
    </submittedName>
</protein>
<dbReference type="RefSeq" id="XP_004828899.1">
    <property type="nucleotide sequence ID" value="XM_004828842.1"/>
</dbReference>
<sequence>MGNTKSLANSIIFPAPPSSYDHRFPDLIWIPKRFAGKIQDYCPDSTSSTFPALYIAAPKPTNLFIIYLHGNSCDIGSVKPELDIICEALNATIVAVEYPAYGLSPELSVATGPSIDFRVIATVYFLLSLGIEPSSIIFFGRSIGTGPAASIAAHFAKNGIQCGGVILQAPYISIHKIVQGTFNACLYGAYNVKW</sequence>
<dbReference type="eggNOG" id="KOG1552">
    <property type="taxonomic scope" value="Eukaryota"/>
</dbReference>
<proteinExistence type="predicted"/>
<dbReference type="InterPro" id="IPR029058">
    <property type="entry name" value="AB_hydrolase_fold"/>
</dbReference>
<dbReference type="GeneID" id="15803863"/>
<dbReference type="VEuPathDB" id="PiroplasmaDB:BEWA_020800"/>
<dbReference type="OrthoDB" id="360692at2759"/>
<dbReference type="PANTHER" id="PTHR12277:SF197">
    <property type="entry name" value="CHROMOSOME UNDETERMINED SCAFFOLD_38, WHOLE GENOME SHOTGUN SEQUENCE"/>
    <property type="match status" value="1"/>
</dbReference>
<keyword evidence="2" id="KW-1185">Reference proteome</keyword>
<dbReference type="AlphaFoldDB" id="L0AVG0"/>
<name>L0AVG0_THEEQ</name>
<dbReference type="EMBL" id="CP001669">
    <property type="protein sequence ID" value="AFZ79233.1"/>
    <property type="molecule type" value="Genomic_DNA"/>
</dbReference>
<dbReference type="KEGG" id="beq:BEWA_020800"/>
<dbReference type="Gene3D" id="3.40.50.1820">
    <property type="entry name" value="alpha/beta hydrolase"/>
    <property type="match status" value="1"/>
</dbReference>
<accession>L0AVG0</accession>